<name>A0A7R9FZE6_TIMSH</name>
<dbReference type="PROSITE" id="PS50287">
    <property type="entry name" value="SRCR_2"/>
    <property type="match status" value="1"/>
</dbReference>
<dbReference type="GO" id="GO:0016020">
    <property type="term" value="C:membrane"/>
    <property type="evidence" value="ECO:0007669"/>
    <property type="project" value="InterPro"/>
</dbReference>
<evidence type="ECO:0000259" key="2">
    <source>
        <dbReference type="PROSITE" id="PS50287"/>
    </source>
</evidence>
<proteinExistence type="predicted"/>
<organism evidence="3">
    <name type="scientific">Timema shepardi</name>
    <name type="common">Walking stick</name>
    <dbReference type="NCBI Taxonomy" id="629360"/>
    <lineage>
        <taxon>Eukaryota</taxon>
        <taxon>Metazoa</taxon>
        <taxon>Ecdysozoa</taxon>
        <taxon>Arthropoda</taxon>
        <taxon>Hexapoda</taxon>
        <taxon>Insecta</taxon>
        <taxon>Pterygota</taxon>
        <taxon>Neoptera</taxon>
        <taxon>Polyneoptera</taxon>
        <taxon>Phasmatodea</taxon>
        <taxon>Timematodea</taxon>
        <taxon>Timematoidea</taxon>
        <taxon>Timematidae</taxon>
        <taxon>Timema</taxon>
    </lineage>
</organism>
<dbReference type="EMBL" id="OC001491">
    <property type="protein sequence ID" value="CAD7260059.1"/>
    <property type="molecule type" value="Genomic_DNA"/>
</dbReference>
<protein>
    <recommendedName>
        <fullName evidence="2">SRCR domain-containing protein</fullName>
    </recommendedName>
</protein>
<reference evidence="3" key="1">
    <citation type="submission" date="2020-11" db="EMBL/GenBank/DDBJ databases">
        <authorList>
            <person name="Tran Van P."/>
        </authorList>
    </citation>
    <scope>NUCLEOTIDE SEQUENCE</scope>
</reference>
<comment type="caution">
    <text evidence="1">Lacks conserved residue(s) required for the propagation of feature annotation.</text>
</comment>
<evidence type="ECO:0000256" key="1">
    <source>
        <dbReference type="PROSITE-ProRule" id="PRU00196"/>
    </source>
</evidence>
<feature type="domain" description="SRCR" evidence="2">
    <location>
        <begin position="42"/>
        <end position="130"/>
    </location>
</feature>
<dbReference type="InterPro" id="IPR001190">
    <property type="entry name" value="SRCR"/>
</dbReference>
<accession>A0A7R9FZE6</accession>
<dbReference type="AlphaFoldDB" id="A0A7R9FZE6"/>
<evidence type="ECO:0000313" key="3">
    <source>
        <dbReference type="EMBL" id="CAD7260059.1"/>
    </source>
</evidence>
<sequence length="130" mass="14567">MRGARAIDGGGHSALPVDDSVISYKLNRGAHILYLPSSKFELKNVSGSGKDMGQAYVNFTRNCMDQIRSKVNDELWILNFFELSNHQLFCNKLHCNSSIKRHNSHPLTHLDSNLNTPGYDLLPLTHCLAD</sequence>
<gene>
    <name evidence="3" type="ORF">TSIB3V08_LOCUS4251</name>
</gene>